<name>A0ABW3YUH1_MYCRA</name>
<evidence type="ECO:0000313" key="11">
    <source>
        <dbReference type="Proteomes" id="UP001597173"/>
    </source>
</evidence>
<feature type="binding site" evidence="8">
    <location>
        <position position="57"/>
    </location>
    <ligand>
        <name>substrate</name>
    </ligand>
</feature>
<feature type="domain" description="PUA" evidence="9">
    <location>
        <begin position="283"/>
        <end position="365"/>
    </location>
</feature>
<dbReference type="InterPro" id="IPR019797">
    <property type="entry name" value="Glutamate_5-kinase_CS"/>
</dbReference>
<keyword evidence="5 8" id="KW-0547">Nucleotide-binding</keyword>
<keyword evidence="1 8" id="KW-0963">Cytoplasm</keyword>
<comment type="caution">
    <text evidence="8">Lacks conserved residue(s) required for the propagation of feature annotation.</text>
</comment>
<evidence type="ECO:0000256" key="3">
    <source>
        <dbReference type="ARBA" id="ARBA00022650"/>
    </source>
</evidence>
<dbReference type="Gene3D" id="2.30.130.10">
    <property type="entry name" value="PUA domain"/>
    <property type="match status" value="1"/>
</dbReference>
<dbReference type="SMART" id="SM00359">
    <property type="entry name" value="PUA"/>
    <property type="match status" value="1"/>
</dbReference>
<dbReference type="PANTHER" id="PTHR43654">
    <property type="entry name" value="GLUTAMATE 5-KINASE"/>
    <property type="match status" value="1"/>
</dbReference>
<evidence type="ECO:0000313" key="10">
    <source>
        <dbReference type="EMBL" id="MFD1327681.1"/>
    </source>
</evidence>
<keyword evidence="7 8" id="KW-0067">ATP-binding</keyword>
<dbReference type="HAMAP" id="MF_00456">
    <property type="entry name" value="ProB"/>
    <property type="match status" value="1"/>
</dbReference>
<dbReference type="InterPro" id="IPR001048">
    <property type="entry name" value="Asp/Glu/Uridylate_kinase"/>
</dbReference>
<dbReference type="InterPro" id="IPR036974">
    <property type="entry name" value="PUA_sf"/>
</dbReference>
<gene>
    <name evidence="8 10" type="primary">proB</name>
    <name evidence="10" type="ORF">ACFQ33_07225</name>
</gene>
<evidence type="ECO:0000256" key="6">
    <source>
        <dbReference type="ARBA" id="ARBA00022777"/>
    </source>
</evidence>
<dbReference type="InterPro" id="IPR036393">
    <property type="entry name" value="AceGlu_kinase-like_sf"/>
</dbReference>
<dbReference type="PRINTS" id="PR00474">
    <property type="entry name" value="GLU5KINASE"/>
</dbReference>
<evidence type="ECO:0000256" key="2">
    <source>
        <dbReference type="ARBA" id="ARBA00022605"/>
    </source>
</evidence>
<keyword evidence="11" id="KW-1185">Reference proteome</keyword>
<keyword evidence="4 8" id="KW-0808">Transferase</keyword>
<dbReference type="Pfam" id="PF00696">
    <property type="entry name" value="AA_kinase"/>
    <property type="match status" value="1"/>
</dbReference>
<evidence type="ECO:0000259" key="9">
    <source>
        <dbReference type="SMART" id="SM00359"/>
    </source>
</evidence>
<feature type="binding site" evidence="8">
    <location>
        <position position="144"/>
    </location>
    <ligand>
        <name>substrate</name>
    </ligand>
</feature>
<dbReference type="PROSITE" id="PS50890">
    <property type="entry name" value="PUA"/>
    <property type="match status" value="1"/>
</dbReference>
<comment type="caution">
    <text evidence="10">The sequence shown here is derived from an EMBL/GenBank/DDBJ whole genome shotgun (WGS) entry which is preliminary data.</text>
</comment>
<comment type="function">
    <text evidence="8">Catalyzes the transfer of a phosphate group to glutamate to form L-glutamate 5-phosphate.</text>
</comment>
<feature type="binding site" evidence="8">
    <location>
        <begin position="176"/>
        <end position="177"/>
    </location>
    <ligand>
        <name>ATP</name>
        <dbReference type="ChEBI" id="CHEBI:30616"/>
    </ligand>
</feature>
<dbReference type="Pfam" id="PF01472">
    <property type="entry name" value="PUA"/>
    <property type="match status" value="1"/>
</dbReference>
<feature type="binding site" evidence="8">
    <location>
        <position position="156"/>
    </location>
    <ligand>
        <name>substrate</name>
    </ligand>
</feature>
<dbReference type="EMBL" id="JBHTNF010000003">
    <property type="protein sequence ID" value="MFD1327681.1"/>
    <property type="molecule type" value="Genomic_DNA"/>
</dbReference>
<dbReference type="InterPro" id="IPR001057">
    <property type="entry name" value="Glu/AcGlu_kinase"/>
</dbReference>
<keyword evidence="2 8" id="KW-0028">Amino-acid biosynthesis</keyword>
<dbReference type="InterPro" id="IPR015947">
    <property type="entry name" value="PUA-like_sf"/>
</dbReference>
<reference evidence="11" key="1">
    <citation type="journal article" date="2019" name="Int. J. Syst. Evol. Microbiol.">
        <title>The Global Catalogue of Microorganisms (GCM) 10K type strain sequencing project: providing services to taxonomists for standard genome sequencing and annotation.</title>
        <authorList>
            <consortium name="The Broad Institute Genomics Platform"/>
            <consortium name="The Broad Institute Genome Sequencing Center for Infectious Disease"/>
            <person name="Wu L."/>
            <person name="Ma J."/>
        </authorList>
    </citation>
    <scope>NUCLEOTIDE SEQUENCE [LARGE SCALE GENOMIC DNA]</scope>
    <source>
        <strain evidence="11">CCUG 55609</strain>
    </source>
</reference>
<evidence type="ECO:0000256" key="5">
    <source>
        <dbReference type="ARBA" id="ARBA00022741"/>
    </source>
</evidence>
<dbReference type="PROSITE" id="PS00902">
    <property type="entry name" value="GLUTAMATE_5_KINASE"/>
    <property type="match status" value="1"/>
</dbReference>
<evidence type="ECO:0000256" key="7">
    <source>
        <dbReference type="ARBA" id="ARBA00022840"/>
    </source>
</evidence>
<dbReference type="PANTHER" id="PTHR43654:SF1">
    <property type="entry name" value="ISOPENTENYL PHOSPHATE KINASE"/>
    <property type="match status" value="1"/>
</dbReference>
<evidence type="ECO:0000256" key="4">
    <source>
        <dbReference type="ARBA" id="ARBA00022679"/>
    </source>
</evidence>
<accession>A0ABW3YUH1</accession>
<dbReference type="Proteomes" id="UP001597173">
    <property type="component" value="Unassembled WGS sequence"/>
</dbReference>
<dbReference type="InterPro" id="IPR002478">
    <property type="entry name" value="PUA"/>
</dbReference>
<comment type="catalytic activity">
    <reaction evidence="8">
        <text>L-glutamate + ATP = L-glutamyl 5-phosphate + ADP</text>
        <dbReference type="Rhea" id="RHEA:14877"/>
        <dbReference type="ChEBI" id="CHEBI:29985"/>
        <dbReference type="ChEBI" id="CHEBI:30616"/>
        <dbReference type="ChEBI" id="CHEBI:58274"/>
        <dbReference type="ChEBI" id="CHEBI:456216"/>
        <dbReference type="EC" id="2.7.2.11"/>
    </reaction>
</comment>
<feature type="binding site" evidence="8">
    <location>
        <position position="17"/>
    </location>
    <ligand>
        <name>ATP</name>
        <dbReference type="ChEBI" id="CHEBI:30616"/>
    </ligand>
</feature>
<comment type="similarity">
    <text evidence="8">Belongs to the glutamate 5-kinase family.</text>
</comment>
<comment type="pathway">
    <text evidence="8">Amino-acid biosynthesis; L-proline biosynthesis; L-glutamate 5-semialdehyde from L-glutamate: step 1/2.</text>
</comment>
<dbReference type="RefSeq" id="WP_374836361.1">
    <property type="nucleotide sequence ID" value="NZ_JBHEEW010000003.1"/>
</dbReference>
<organism evidence="10 11">
    <name type="scientific">Mycoplana ramosa</name>
    <name type="common">Mycoplana bullata</name>
    <dbReference type="NCBI Taxonomy" id="40837"/>
    <lineage>
        <taxon>Bacteria</taxon>
        <taxon>Pseudomonadati</taxon>
        <taxon>Pseudomonadota</taxon>
        <taxon>Alphaproteobacteria</taxon>
        <taxon>Hyphomicrobiales</taxon>
        <taxon>Rhizobiaceae</taxon>
        <taxon>Mycoplana</taxon>
    </lineage>
</organism>
<dbReference type="SUPFAM" id="SSF88697">
    <property type="entry name" value="PUA domain-like"/>
    <property type="match status" value="1"/>
</dbReference>
<comment type="subcellular location">
    <subcellularLocation>
        <location evidence="8">Cytoplasm</location>
    </subcellularLocation>
</comment>
<dbReference type="GO" id="GO:0004349">
    <property type="term" value="F:glutamate 5-kinase activity"/>
    <property type="evidence" value="ECO:0007669"/>
    <property type="project" value="UniProtKB-EC"/>
</dbReference>
<dbReference type="CDD" id="cd21157">
    <property type="entry name" value="PUA_G5K"/>
    <property type="match status" value="1"/>
</dbReference>
<sequence length="391" mass="40312">MAATRQPLSKHRRIVIKIGSALLVDRASGLKKGWLDAICADIAALRKGGTEVLVVSSGAIALGRTVLDLPKGPLKLEESQAAAAVGQIALARAWSESLSTDGIVAGQVLLTLGDTEERRRYLNARATLNQLLKLGAVPIINENDTVATTEIRYGDNDRLAARVATMAGADLLVLLSDIDGLYTAPPHLDPDARFLETIADITPDIEAMAGGAASELSRGGMRTKIDAGKIATGAGCAMIIASGKTDHPLRAIDTGARFSWFAPSGSPVTARKTWIAGQLQPAGTLAIDAGAEAALRSGKSLLPAGVRAVSGAFSRGDTIAIIGTGGREIARGLSSYDAEEARQIAGKKSAEIAGILGYAGRAAMVHRDDLVMTGAAKADDAAAEEEAAAHA</sequence>
<dbReference type="SUPFAM" id="SSF53633">
    <property type="entry name" value="Carbamate kinase-like"/>
    <property type="match status" value="1"/>
</dbReference>
<proteinExistence type="inferred from homology"/>
<dbReference type="InterPro" id="IPR005715">
    <property type="entry name" value="Glu_5kinase/COase_Synthase"/>
</dbReference>
<dbReference type="NCBIfam" id="TIGR01027">
    <property type="entry name" value="proB"/>
    <property type="match status" value="1"/>
</dbReference>
<dbReference type="Gene3D" id="3.40.1160.10">
    <property type="entry name" value="Acetylglutamate kinase-like"/>
    <property type="match status" value="1"/>
</dbReference>
<evidence type="ECO:0000256" key="1">
    <source>
        <dbReference type="ARBA" id="ARBA00022490"/>
    </source>
</evidence>
<dbReference type="CDD" id="cd04242">
    <property type="entry name" value="AAK_G5K_ProB"/>
    <property type="match status" value="1"/>
</dbReference>
<evidence type="ECO:0000256" key="8">
    <source>
        <dbReference type="HAMAP-Rule" id="MF_00456"/>
    </source>
</evidence>
<dbReference type="InterPro" id="IPR041739">
    <property type="entry name" value="G5K_ProB"/>
</dbReference>
<keyword evidence="3 8" id="KW-0641">Proline biosynthesis</keyword>
<dbReference type="EC" id="2.7.2.11" evidence="8"/>
<dbReference type="InterPro" id="IPR011529">
    <property type="entry name" value="Glu_5kinase"/>
</dbReference>
<keyword evidence="6 8" id="KW-0418">Kinase</keyword>
<dbReference type="PIRSF" id="PIRSF000729">
    <property type="entry name" value="GK"/>
    <property type="match status" value="1"/>
</dbReference>
<protein>
    <recommendedName>
        <fullName evidence="8">Glutamate 5-kinase</fullName>
        <ecNumber evidence="8">2.7.2.11</ecNumber>
    </recommendedName>
    <alternativeName>
        <fullName evidence="8">Gamma-glutamyl kinase</fullName>
        <shortName evidence="8">GK</shortName>
    </alternativeName>
</protein>